<feature type="region of interest" description="Disordered" evidence="1">
    <location>
        <begin position="658"/>
        <end position="792"/>
    </location>
</feature>
<feature type="compositionally biased region" description="Polar residues" evidence="1">
    <location>
        <begin position="916"/>
        <end position="928"/>
    </location>
</feature>
<dbReference type="Gene3D" id="1.20.900.10">
    <property type="entry name" value="Dbl homology (DH) domain"/>
    <property type="match status" value="1"/>
</dbReference>
<organism evidence="3 4">
    <name type="scientific">Phascolomyces articulosus</name>
    <dbReference type="NCBI Taxonomy" id="60185"/>
    <lineage>
        <taxon>Eukaryota</taxon>
        <taxon>Fungi</taxon>
        <taxon>Fungi incertae sedis</taxon>
        <taxon>Mucoromycota</taxon>
        <taxon>Mucoromycotina</taxon>
        <taxon>Mucoromycetes</taxon>
        <taxon>Mucorales</taxon>
        <taxon>Lichtheimiaceae</taxon>
        <taxon>Phascolomyces</taxon>
    </lineage>
</organism>
<feature type="compositionally biased region" description="Low complexity" evidence="1">
    <location>
        <begin position="823"/>
        <end position="840"/>
    </location>
</feature>
<proteinExistence type="predicted"/>
<feature type="region of interest" description="Disordered" evidence="1">
    <location>
        <begin position="804"/>
        <end position="848"/>
    </location>
</feature>
<dbReference type="PANTHER" id="PTHR12673:SF270">
    <property type="entry name" value="FYVE-TYPE DOMAIN-CONTAINING PROTEIN"/>
    <property type="match status" value="1"/>
</dbReference>
<feature type="compositionally biased region" description="Basic and acidic residues" evidence="1">
    <location>
        <begin position="1062"/>
        <end position="1080"/>
    </location>
</feature>
<reference evidence="3" key="1">
    <citation type="journal article" date="2022" name="IScience">
        <title>Evolution of zygomycete secretomes and the origins of terrestrial fungal ecologies.</title>
        <authorList>
            <person name="Chang Y."/>
            <person name="Wang Y."/>
            <person name="Mondo S."/>
            <person name="Ahrendt S."/>
            <person name="Andreopoulos W."/>
            <person name="Barry K."/>
            <person name="Beard J."/>
            <person name="Benny G.L."/>
            <person name="Blankenship S."/>
            <person name="Bonito G."/>
            <person name="Cuomo C."/>
            <person name="Desiro A."/>
            <person name="Gervers K.A."/>
            <person name="Hundley H."/>
            <person name="Kuo A."/>
            <person name="LaButti K."/>
            <person name="Lang B.F."/>
            <person name="Lipzen A."/>
            <person name="O'Donnell K."/>
            <person name="Pangilinan J."/>
            <person name="Reynolds N."/>
            <person name="Sandor L."/>
            <person name="Smith M.E."/>
            <person name="Tsang A."/>
            <person name="Grigoriev I.V."/>
            <person name="Stajich J.E."/>
            <person name="Spatafora J.W."/>
        </authorList>
    </citation>
    <scope>NUCLEOTIDE SEQUENCE</scope>
    <source>
        <strain evidence="3">RSA 2281</strain>
    </source>
</reference>
<dbReference type="InterPro" id="IPR051092">
    <property type="entry name" value="FYVE_RhoGEF_PH"/>
</dbReference>
<dbReference type="CDD" id="cd00160">
    <property type="entry name" value="RhoGEF"/>
    <property type="match status" value="1"/>
</dbReference>
<accession>A0AAD5K1Z1</accession>
<feature type="compositionally biased region" description="Low complexity" evidence="1">
    <location>
        <begin position="1011"/>
        <end position="1046"/>
    </location>
</feature>
<name>A0AAD5K1Z1_9FUNG</name>
<dbReference type="PANTHER" id="PTHR12673">
    <property type="entry name" value="FACIOGENITAL DYSPLASIA PROTEIN"/>
    <property type="match status" value="1"/>
</dbReference>
<feature type="compositionally biased region" description="Low complexity" evidence="1">
    <location>
        <begin position="903"/>
        <end position="915"/>
    </location>
</feature>
<feature type="region of interest" description="Disordered" evidence="1">
    <location>
        <begin position="872"/>
        <end position="937"/>
    </location>
</feature>
<feature type="domain" description="DH" evidence="2">
    <location>
        <begin position="129"/>
        <end position="331"/>
    </location>
</feature>
<feature type="region of interest" description="Disordered" evidence="1">
    <location>
        <begin position="1060"/>
        <end position="1088"/>
    </location>
</feature>
<comment type="caution">
    <text evidence="3">The sequence shown here is derived from an EMBL/GenBank/DDBJ whole genome shotgun (WGS) entry which is preliminary data.</text>
</comment>
<dbReference type="Pfam" id="PF00621">
    <property type="entry name" value="RhoGEF"/>
    <property type="match status" value="1"/>
</dbReference>
<evidence type="ECO:0000313" key="3">
    <source>
        <dbReference type="EMBL" id="KAI9265182.1"/>
    </source>
</evidence>
<dbReference type="AlphaFoldDB" id="A0AAD5K1Z1"/>
<evidence type="ECO:0000256" key="1">
    <source>
        <dbReference type="SAM" id="MobiDB-lite"/>
    </source>
</evidence>
<feature type="compositionally biased region" description="Low complexity" evidence="1">
    <location>
        <begin position="727"/>
        <end position="766"/>
    </location>
</feature>
<dbReference type="PROSITE" id="PS50010">
    <property type="entry name" value="DH_2"/>
    <property type="match status" value="1"/>
</dbReference>
<dbReference type="InterPro" id="IPR000219">
    <property type="entry name" value="DH_dom"/>
</dbReference>
<dbReference type="GO" id="GO:0005085">
    <property type="term" value="F:guanyl-nucleotide exchange factor activity"/>
    <property type="evidence" value="ECO:0007669"/>
    <property type="project" value="InterPro"/>
</dbReference>
<feature type="compositionally biased region" description="Polar residues" evidence="1">
    <location>
        <begin position="767"/>
        <end position="789"/>
    </location>
</feature>
<dbReference type="GO" id="GO:0005737">
    <property type="term" value="C:cytoplasm"/>
    <property type="evidence" value="ECO:0007669"/>
    <property type="project" value="TreeGrafter"/>
</dbReference>
<reference evidence="3" key="2">
    <citation type="submission" date="2023-02" db="EMBL/GenBank/DDBJ databases">
        <authorList>
            <consortium name="DOE Joint Genome Institute"/>
            <person name="Mondo S.J."/>
            <person name="Chang Y."/>
            <person name="Wang Y."/>
            <person name="Ahrendt S."/>
            <person name="Andreopoulos W."/>
            <person name="Barry K."/>
            <person name="Beard J."/>
            <person name="Benny G.L."/>
            <person name="Blankenship S."/>
            <person name="Bonito G."/>
            <person name="Cuomo C."/>
            <person name="Desiro A."/>
            <person name="Gervers K.A."/>
            <person name="Hundley H."/>
            <person name="Kuo A."/>
            <person name="LaButti K."/>
            <person name="Lang B.F."/>
            <person name="Lipzen A."/>
            <person name="O'Donnell K."/>
            <person name="Pangilinan J."/>
            <person name="Reynolds N."/>
            <person name="Sandor L."/>
            <person name="Smith M.W."/>
            <person name="Tsang A."/>
            <person name="Grigoriev I.V."/>
            <person name="Stajich J.E."/>
            <person name="Spatafora J.W."/>
        </authorList>
    </citation>
    <scope>NUCLEOTIDE SEQUENCE</scope>
    <source>
        <strain evidence="3">RSA 2281</strain>
    </source>
</reference>
<protein>
    <recommendedName>
        <fullName evidence="2">DH domain-containing protein</fullName>
    </recommendedName>
</protein>
<feature type="compositionally biased region" description="Basic and acidic residues" evidence="1">
    <location>
        <begin position="659"/>
        <end position="668"/>
    </location>
</feature>
<dbReference type="Proteomes" id="UP001209540">
    <property type="component" value="Unassembled WGS sequence"/>
</dbReference>
<feature type="region of interest" description="Disordered" evidence="1">
    <location>
        <begin position="1006"/>
        <end position="1046"/>
    </location>
</feature>
<gene>
    <name evidence="3" type="ORF">BDA99DRAFT_507974</name>
</gene>
<dbReference type="SUPFAM" id="SSF48065">
    <property type="entry name" value="DBL homology domain (DH-domain)"/>
    <property type="match status" value="1"/>
</dbReference>
<keyword evidence="4" id="KW-1185">Reference proteome</keyword>
<sequence length="1088" mass="124505">MAPSTSMKDHEKILCELGYKHQWKLVKRDDLPTELQDTPECTTPTTDEQSKLYQSLVENTKRPLCQNVDIIIPSDRDKLNRTSYEHLMRILGNDCPSQDPICLDTVYEKTDIECLAEIENLEYEENEEKRKFHIDEFIRTEKSYVNTLQAIVELIARPLNPQTLQYNGEQTIIDRFEHKKLFLNMEDILENTKRFMIDLEKCNPGQSAAEQEVNNDVCFGKVCESHMVNFECYRYYVLNRSFADQLHQSKYNKNGNNSYKRFLDSCYMKNRVRLAQKQMDELLGEPVQRIGRYTMMIKDILKHTSRHHVDYSPLTRAYIKACSIASMADDDATKLATTCYTIQQSVKYSPCNLMNQNRSFIAHLDAEEIHRVKGKTKRPVTLFLFADKLMIAERSNNHCKGIDICDNGKIPESGLMWNHSKKDSLKFKGWIDIEQVQLFEGAPGNPDSFTLFAVNSQKQDYGRGRGRRDPAPTTESHEEYFRRGLRLFTVIPSNEDERGDEYGSVSRLVNFISSFHQAQALIKRYEETDRAYYRTWCDSTTVYSNLYDTSSYTRANYKHNIAVVCFEEGKSVNLRPLFRHHTTAPWIVALVQGALDKRGFRYHIWSKIPLHPTRSLLENVPLESESARLNNKQAFQDVFWSNVLLCELHLRTSEGYTQAHREELDARPRSRSRSRSLTRSASIPTLPGWLGGNNNNQRSRSTSPSRAGGNSVKPTSSRSSPIGNGGRLSFSRKSSSSRSRSSSMTSSSSGTLARSLTKSTSSSTTSVGYDQQKQYYNNKTTQQRRTTLPPSLCLPTEQSILFQRPMVSSPQDDFDMPNKYSDSRPSSRSSTRSSTSSFPFNNNHAVSNGSFSNSVSLTSHSTRSSLSLEDLEMAKHSPSPPPSSTRMNDSKDEFSRRIQHLLSTVSSKNNNNNSSPRTAANNIPSPFNTHEEQRPNRFDVSSVVVGNNESGNRSTLFDDKCRMLKKQVNHLAGSAHSRAAQDPSYDVRRDFEEIKMSLSHIHQYRQERRTSSTTAMMMGSGSHSSTSLQSPLSLKTTQQQQQQQQQTVFDLDSFLARKHRQVHGERDYLDRSTNEFKNRFLSEMNGRQ</sequence>
<dbReference type="EMBL" id="JAIXMP010000011">
    <property type="protein sequence ID" value="KAI9265182.1"/>
    <property type="molecule type" value="Genomic_DNA"/>
</dbReference>
<dbReference type="SMART" id="SM00325">
    <property type="entry name" value="RhoGEF"/>
    <property type="match status" value="1"/>
</dbReference>
<feature type="compositionally biased region" description="Polar residues" evidence="1">
    <location>
        <begin position="692"/>
        <end position="705"/>
    </location>
</feature>
<dbReference type="InterPro" id="IPR035899">
    <property type="entry name" value="DBL_dom_sf"/>
</dbReference>
<evidence type="ECO:0000259" key="2">
    <source>
        <dbReference type="PROSITE" id="PS50010"/>
    </source>
</evidence>
<feature type="compositionally biased region" description="Polar residues" evidence="1">
    <location>
        <begin position="712"/>
        <end position="722"/>
    </location>
</feature>
<evidence type="ECO:0000313" key="4">
    <source>
        <dbReference type="Proteomes" id="UP001209540"/>
    </source>
</evidence>